<sequence length="614" mass="65526">MERTEPTLVPEWLRCTGNVAGGGALVHHSGVSSSAHSTRNRYFRSSSEKDSPRYLDRSSSSNSRRSSSSNGSAKHPYSSFSRSHWDKNRNREKEKSISEDIWDHDSSDPLSSIFTSRVERSALRRSQSLVSRKPGEPLPRRAEDSQISGNGVLSGGSNLSISQKAVFEKDFPSLGNEEKQGVTGIKRVLSPGLSSAVQSLPIGNSGFLGGEKWTSALVEVPPILANNGMGHSPLQQSVATISNSSSGGSSTACLNMAEALSQPAARVHANPQLPDKGQRLEELAIKQSRQLIPMTPSMPKPLVIPFQVPSSADKSKQPKIAVRTNEMTMASRGVVHPQPHSSHLANQSRAGQVRSDSASTSHVGKFLVLKPGREIVTTGAKDACSGDANGRISNDGQLAMAPSTPTATTSSSNSMVSTLENNAAALSLNSRSTVDKRSTQSLARSRSEFFNLMRRKTSSPCATTINSDSSLGVLPPIAETSGEKFKEGHAAVSPCVLGNGNQMNSNGDGHGIPEKIKSFSDVGDSSLSGDGPIYPDEEEAAFLRSLGWEENGGEDEGLTEEEINAFYQEYMNRRPSLELSRSSQPKCSTPSTFPDAIPDISNADSTSSESEPEA</sequence>
<evidence type="ECO:0000313" key="3">
    <source>
        <dbReference type="Proteomes" id="UP001318860"/>
    </source>
</evidence>
<protein>
    <submittedName>
        <fullName evidence="2">Uncharacterized protein</fullName>
    </submittedName>
</protein>
<dbReference type="PANTHER" id="PTHR34112">
    <property type="entry name" value="C-JUN-AMINO-TERMINAL KINASE-INTERACTING PROTEIN"/>
    <property type="match status" value="1"/>
</dbReference>
<feature type="compositionally biased region" description="Polar residues" evidence="1">
    <location>
        <begin position="339"/>
        <end position="361"/>
    </location>
</feature>
<feature type="region of interest" description="Disordered" evidence="1">
    <location>
        <begin position="332"/>
        <end position="361"/>
    </location>
</feature>
<feature type="compositionally biased region" description="Basic and acidic residues" evidence="1">
    <location>
        <begin position="133"/>
        <end position="144"/>
    </location>
</feature>
<feature type="compositionally biased region" description="Basic and acidic residues" evidence="1">
    <location>
        <begin position="83"/>
        <end position="102"/>
    </location>
</feature>
<evidence type="ECO:0000256" key="1">
    <source>
        <dbReference type="SAM" id="MobiDB-lite"/>
    </source>
</evidence>
<feature type="compositionally biased region" description="Low complexity" evidence="1">
    <location>
        <begin position="57"/>
        <end position="70"/>
    </location>
</feature>
<feature type="compositionally biased region" description="Low complexity" evidence="1">
    <location>
        <begin position="401"/>
        <end position="412"/>
    </location>
</feature>
<evidence type="ECO:0000313" key="2">
    <source>
        <dbReference type="EMBL" id="KAK6132386.1"/>
    </source>
</evidence>
<feature type="compositionally biased region" description="Polar residues" evidence="1">
    <location>
        <begin position="579"/>
        <end position="592"/>
    </location>
</feature>
<feature type="region of interest" description="Disordered" evidence="1">
    <location>
        <begin position="394"/>
        <end position="413"/>
    </location>
</feature>
<proteinExistence type="predicted"/>
<dbReference type="EMBL" id="JABTTQ020001266">
    <property type="protein sequence ID" value="KAK6132386.1"/>
    <property type="molecule type" value="Genomic_DNA"/>
</dbReference>
<feature type="region of interest" description="Disordered" evidence="1">
    <location>
        <begin position="29"/>
        <end position="102"/>
    </location>
</feature>
<organism evidence="2 3">
    <name type="scientific">Rehmannia glutinosa</name>
    <name type="common">Chinese foxglove</name>
    <dbReference type="NCBI Taxonomy" id="99300"/>
    <lineage>
        <taxon>Eukaryota</taxon>
        <taxon>Viridiplantae</taxon>
        <taxon>Streptophyta</taxon>
        <taxon>Embryophyta</taxon>
        <taxon>Tracheophyta</taxon>
        <taxon>Spermatophyta</taxon>
        <taxon>Magnoliopsida</taxon>
        <taxon>eudicotyledons</taxon>
        <taxon>Gunneridae</taxon>
        <taxon>Pentapetalae</taxon>
        <taxon>asterids</taxon>
        <taxon>lamiids</taxon>
        <taxon>Lamiales</taxon>
        <taxon>Orobanchaceae</taxon>
        <taxon>Rehmannieae</taxon>
        <taxon>Rehmannia</taxon>
    </lineage>
</organism>
<comment type="caution">
    <text evidence="2">The sequence shown here is derived from an EMBL/GenBank/DDBJ whole genome shotgun (WGS) entry which is preliminary data.</text>
</comment>
<name>A0ABR0VE26_REHGL</name>
<feature type="compositionally biased region" description="Basic and acidic residues" evidence="1">
    <location>
        <begin position="46"/>
        <end position="56"/>
    </location>
</feature>
<accession>A0ABR0VE26</accession>
<dbReference type="PANTHER" id="PTHR34112:SF13">
    <property type="entry name" value="OS04G0448200 PROTEIN"/>
    <property type="match status" value="1"/>
</dbReference>
<feature type="region of interest" description="Disordered" evidence="1">
    <location>
        <begin position="124"/>
        <end position="151"/>
    </location>
</feature>
<keyword evidence="3" id="KW-1185">Reference proteome</keyword>
<dbReference type="Proteomes" id="UP001318860">
    <property type="component" value="Unassembled WGS sequence"/>
</dbReference>
<feature type="region of interest" description="Disordered" evidence="1">
    <location>
        <begin position="576"/>
        <end position="614"/>
    </location>
</feature>
<feature type="compositionally biased region" description="Polar residues" evidence="1">
    <location>
        <begin position="602"/>
        <end position="614"/>
    </location>
</feature>
<gene>
    <name evidence="2" type="ORF">DH2020_033877</name>
</gene>
<reference evidence="2 3" key="1">
    <citation type="journal article" date="2021" name="Comput. Struct. Biotechnol. J.">
        <title>De novo genome assembly of the potent medicinal plant Rehmannia glutinosa using nanopore technology.</title>
        <authorList>
            <person name="Ma L."/>
            <person name="Dong C."/>
            <person name="Song C."/>
            <person name="Wang X."/>
            <person name="Zheng X."/>
            <person name="Niu Y."/>
            <person name="Chen S."/>
            <person name="Feng W."/>
        </authorList>
    </citation>
    <scope>NUCLEOTIDE SEQUENCE [LARGE SCALE GENOMIC DNA]</scope>
    <source>
        <strain evidence="2">DH-2019</strain>
    </source>
</reference>